<dbReference type="InterPro" id="IPR001357">
    <property type="entry name" value="BRCT_dom"/>
</dbReference>
<feature type="region of interest" description="Disordered" evidence="9">
    <location>
        <begin position="300"/>
        <end position="408"/>
    </location>
</feature>
<feature type="compositionally biased region" description="Acidic residues" evidence="9">
    <location>
        <begin position="614"/>
        <end position="632"/>
    </location>
</feature>
<feature type="compositionally biased region" description="Low complexity" evidence="9">
    <location>
        <begin position="105"/>
        <end position="114"/>
    </location>
</feature>
<sequence length="990" mass="109579">MPAPIVYDGVSGGGSRDDLLFSGIKFWLALRVPSRLKFKEKIQSNGGEVVPMERQADILIADDAAPKKAPSNWDSYSWKFIDAAIEKGELPDKADYLIPRPTSAATATRASIPANGSSKGSRTPFTAEDDRILTECARRQLCAPQGPGMKGSLKGHSFWEDFAAKNPRHTAQSWRDRWLKKLAHLPGNDEPLDAEPEETTAHASREQTACALTESSPRSKSPRPKSNPQVPLAKARTAKEGGRQRFTPAEDEALIEAVDEARRLGENIGGKLFYKEFAKANPTHTAESWRSRYHRTLAPRLFPDGLPATDDQPEETRRVVTNTSHKTKHDRRDQPDNSRGQASQANDGDPTKNADNIEDPPTPEAREAQPRETRTPPAQSPKSAGDSESMERHHNQSQTPTTPTHDRHTAIRSDEIDTYHEFYDLLGEYVKVCPNKIDTKPRIRGVRLDLFKLQQAVESQEGDLDECDWSLVCEDIGFESPGPELAKTVEACYRTNLQGFIEFYLGFEEGCSELVSPESSDLGSRILVNQDEGSGLDTVLPQASSPGHEEHIGSDDELPEVQSGSRSSPTPQHLGKRHRTTEAVNGRRKRKRLSRDLEIPDTPQVNSKLRDQTAFDDPENGVNEEDEGEENGDFQGTQDPLDNSSSQQLRSEHGRSVSSRNSKQTSSQDNTTAGANGRNKAPIVEKGEPVRYADRDRPPKQGQLPEALAATCRINKNFDPKSASSRTVSGVSTRMTHGANLPPSSAQPHTIPVRSTPVKKPFQLDKEAPVRPRVFSTPKPLQRPTASKPMGMSSPLSSIPNDILSDIISPLGPRRQPASLVTPSASSRRVPDTSRRPSAQRNSLGGLHYQAQTILPSIEGGHDSIASTSRCSEEVKRLAALGYRQDFINKLLHATSRDVTVMKKVCELKAQKKAMGYRAAGPSESMPNMRGVWTAEEDRKLIKIYEFDQMDDADKTAVAKRTKDQDERVLKQKHGWEGALEARKRFLMRQ</sequence>
<feature type="region of interest" description="Disordered" evidence="9">
    <location>
        <begin position="535"/>
        <end position="704"/>
    </location>
</feature>
<feature type="compositionally biased region" description="Basic and acidic residues" evidence="9">
    <location>
        <begin position="683"/>
        <end position="699"/>
    </location>
</feature>
<evidence type="ECO:0000313" key="11">
    <source>
        <dbReference type="EMBL" id="QBZ62414.1"/>
    </source>
</evidence>
<evidence type="ECO:0000313" key="12">
    <source>
        <dbReference type="Proteomes" id="UP000294847"/>
    </source>
</evidence>
<keyword evidence="6" id="KW-0804">Transcription</keyword>
<feature type="compositionally biased region" description="Polar residues" evidence="9">
    <location>
        <begin position="634"/>
        <end position="649"/>
    </location>
</feature>
<dbReference type="SUPFAM" id="SSF46774">
    <property type="entry name" value="ARID-like"/>
    <property type="match status" value="1"/>
</dbReference>
<dbReference type="InterPro" id="IPR021661">
    <property type="entry name" value="Rap1_C"/>
</dbReference>
<dbReference type="EMBL" id="CP034208">
    <property type="protein sequence ID" value="QBZ62414.1"/>
    <property type="molecule type" value="Genomic_DNA"/>
</dbReference>
<comment type="subcellular location">
    <subcellularLocation>
        <location evidence="8">Nucleus</location>
    </subcellularLocation>
    <subcellularLocation>
        <location evidence="8">Chromosome</location>
        <location evidence="8">Telomere</location>
    </subcellularLocation>
</comment>
<feature type="region of interest" description="Disordered" evidence="9">
    <location>
        <begin position="105"/>
        <end position="126"/>
    </location>
</feature>
<feature type="compositionally biased region" description="Basic and acidic residues" evidence="9">
    <location>
        <begin position="364"/>
        <end position="374"/>
    </location>
</feature>
<dbReference type="SUPFAM" id="SSF46689">
    <property type="entry name" value="Homeodomain-like"/>
    <property type="match status" value="2"/>
</dbReference>
<dbReference type="VEuPathDB" id="FungiDB:M_BR32_EuGene_00026311"/>
<evidence type="ECO:0000256" key="4">
    <source>
        <dbReference type="ARBA" id="ARBA00023015"/>
    </source>
</evidence>
<dbReference type="GO" id="GO:0070187">
    <property type="term" value="C:shelterin complex"/>
    <property type="evidence" value="ECO:0007669"/>
    <property type="project" value="TreeGrafter"/>
</dbReference>
<feature type="compositionally biased region" description="Polar residues" evidence="9">
    <location>
        <begin position="562"/>
        <end position="571"/>
    </location>
</feature>
<dbReference type="Proteomes" id="UP000294847">
    <property type="component" value="Chromosome 5"/>
</dbReference>
<keyword evidence="4" id="KW-0805">Transcription regulation</keyword>
<dbReference type="Pfam" id="PF08914">
    <property type="entry name" value="Myb_Rap1"/>
    <property type="match status" value="2"/>
</dbReference>
<feature type="compositionally biased region" description="Polar residues" evidence="9">
    <location>
        <begin position="115"/>
        <end position="124"/>
    </location>
</feature>
<evidence type="ECO:0000256" key="9">
    <source>
        <dbReference type="SAM" id="MobiDB-lite"/>
    </source>
</evidence>
<feature type="region of interest" description="Disordered" evidence="9">
    <location>
        <begin position="186"/>
        <end position="251"/>
    </location>
</feature>
<name>A0A4P7NK16_PYROR</name>
<dbReference type="InterPro" id="IPR015010">
    <property type="entry name" value="TERF2IP_Myb"/>
</dbReference>
<dbReference type="Gene3D" id="1.10.150.60">
    <property type="entry name" value="ARID DNA-binding domain"/>
    <property type="match status" value="1"/>
</dbReference>
<proteinExistence type="inferred from homology"/>
<dbReference type="CDD" id="cd11655">
    <property type="entry name" value="rap1_myb-like"/>
    <property type="match status" value="2"/>
</dbReference>
<dbReference type="PANTHER" id="PTHR16466:SF6">
    <property type="entry name" value="TELOMERIC REPEAT-BINDING FACTOR 2-INTERACTING PROTEIN 1"/>
    <property type="match status" value="1"/>
</dbReference>
<dbReference type="Pfam" id="PF11626">
    <property type="entry name" value="Rap1_C"/>
    <property type="match status" value="1"/>
</dbReference>
<dbReference type="GO" id="GO:0010833">
    <property type="term" value="P:telomere maintenance via telomere lengthening"/>
    <property type="evidence" value="ECO:0007669"/>
    <property type="project" value="UniProtKB-UniRule"/>
</dbReference>
<dbReference type="Pfam" id="PF01388">
    <property type="entry name" value="ARID"/>
    <property type="match status" value="1"/>
</dbReference>
<comment type="similarity">
    <text evidence="1 8">Belongs to the RAP1 family.</text>
</comment>
<keyword evidence="3 8" id="KW-0779">Telomere</keyword>
<feature type="region of interest" description="Disordered" evidence="9">
    <location>
        <begin position="773"/>
        <end position="845"/>
    </location>
</feature>
<evidence type="ECO:0000256" key="8">
    <source>
        <dbReference type="RuleBase" id="RU367107"/>
    </source>
</evidence>
<dbReference type="GO" id="GO:0031848">
    <property type="term" value="P:protection from non-homologous end joining at telomere"/>
    <property type="evidence" value="ECO:0007669"/>
    <property type="project" value="TreeGrafter"/>
</dbReference>
<evidence type="ECO:0000259" key="10">
    <source>
        <dbReference type="PROSITE" id="PS51011"/>
    </source>
</evidence>
<dbReference type="GO" id="GO:0042162">
    <property type="term" value="F:telomeric DNA binding"/>
    <property type="evidence" value="ECO:0007669"/>
    <property type="project" value="TreeGrafter"/>
</dbReference>
<reference evidence="11 12" key="1">
    <citation type="journal article" date="2019" name="Mol. Biol. Evol.">
        <title>Blast fungal genomes show frequent chromosomal changes, gene gains and losses, and effector gene turnover.</title>
        <authorList>
            <person name="Gomez Luciano L.B."/>
            <person name="Jason Tsai I."/>
            <person name="Chuma I."/>
            <person name="Tosa Y."/>
            <person name="Chen Y.H."/>
            <person name="Li J.Y."/>
            <person name="Li M.Y."/>
            <person name="Jade Lu M.Y."/>
            <person name="Nakayashiki H."/>
            <person name="Li W.H."/>
        </authorList>
    </citation>
    <scope>NUCLEOTIDE SEQUENCE [LARGE SCALE GENOMIC DNA]</scope>
    <source>
        <strain evidence="11">MZ5-1-6</strain>
    </source>
</reference>
<feature type="domain" description="ARID" evidence="10">
    <location>
        <begin position="416"/>
        <end position="505"/>
    </location>
</feature>
<evidence type="ECO:0000256" key="2">
    <source>
        <dbReference type="ARBA" id="ARBA00022454"/>
    </source>
</evidence>
<accession>A0A4P7NK16</accession>
<dbReference type="InterPro" id="IPR039595">
    <property type="entry name" value="TE2IP/Rap1"/>
</dbReference>
<feature type="compositionally biased region" description="Polar residues" evidence="9">
    <location>
        <begin position="656"/>
        <end position="674"/>
    </location>
</feature>
<dbReference type="Pfam" id="PF16589">
    <property type="entry name" value="BRCT_2"/>
    <property type="match status" value="1"/>
</dbReference>
<evidence type="ECO:0000256" key="7">
    <source>
        <dbReference type="ARBA" id="ARBA00023242"/>
    </source>
</evidence>
<keyword evidence="7 8" id="KW-0539">Nucleus</keyword>
<keyword evidence="2 8" id="KW-0158">Chromosome</keyword>
<evidence type="ECO:0000256" key="6">
    <source>
        <dbReference type="ARBA" id="ARBA00023163"/>
    </source>
</evidence>
<dbReference type="CDD" id="cd16100">
    <property type="entry name" value="ARID"/>
    <property type="match status" value="1"/>
</dbReference>
<dbReference type="AlphaFoldDB" id="A0A4P7NK16"/>
<dbReference type="InterPro" id="IPR001606">
    <property type="entry name" value="ARID_dom"/>
</dbReference>
<feature type="compositionally biased region" description="Polar residues" evidence="9">
    <location>
        <begin position="337"/>
        <end position="346"/>
    </location>
</feature>
<protein>
    <recommendedName>
        <fullName evidence="8">DNA-binding protein RAP1</fullName>
    </recommendedName>
</protein>
<dbReference type="PANTHER" id="PTHR16466">
    <property type="entry name" value="TELOMERE REPEAT-BINDING FACTOR 2-INTERACTING PROTEIN 1"/>
    <property type="match status" value="1"/>
</dbReference>
<dbReference type="InterPro" id="IPR009057">
    <property type="entry name" value="Homeodomain-like_sf"/>
</dbReference>
<keyword evidence="5" id="KW-0010">Activator</keyword>
<comment type="subunit">
    <text evidence="8">Homodimer.</text>
</comment>
<organism evidence="11 12">
    <name type="scientific">Pyricularia oryzae</name>
    <name type="common">Rice blast fungus</name>
    <name type="synonym">Magnaporthe oryzae</name>
    <dbReference type="NCBI Taxonomy" id="318829"/>
    <lineage>
        <taxon>Eukaryota</taxon>
        <taxon>Fungi</taxon>
        <taxon>Dikarya</taxon>
        <taxon>Ascomycota</taxon>
        <taxon>Pezizomycotina</taxon>
        <taxon>Sordariomycetes</taxon>
        <taxon>Sordariomycetidae</taxon>
        <taxon>Magnaporthales</taxon>
        <taxon>Pyriculariaceae</taxon>
        <taxon>Pyricularia</taxon>
    </lineage>
</organism>
<evidence type="ECO:0000256" key="3">
    <source>
        <dbReference type="ARBA" id="ARBA00022895"/>
    </source>
</evidence>
<dbReference type="InterPro" id="IPR036431">
    <property type="entry name" value="ARID_dom_sf"/>
</dbReference>
<dbReference type="PROSITE" id="PS51011">
    <property type="entry name" value="ARID"/>
    <property type="match status" value="1"/>
</dbReference>
<evidence type="ECO:0000256" key="5">
    <source>
        <dbReference type="ARBA" id="ARBA00023159"/>
    </source>
</evidence>
<dbReference type="Gene3D" id="1.10.10.60">
    <property type="entry name" value="Homeodomain-like"/>
    <property type="match status" value="2"/>
</dbReference>
<gene>
    <name evidence="11" type="ORF">PoMZ_11294</name>
</gene>
<evidence type="ECO:0000256" key="1">
    <source>
        <dbReference type="ARBA" id="ARBA00010467"/>
    </source>
</evidence>
<comment type="function">
    <text evidence="8">Involved in the regulation of telomere length, clustering and has a specific role in telomere position effect (TPE).</text>
</comment>